<dbReference type="EMBL" id="JAAGNZ010000001">
    <property type="protein sequence ID" value="NEU67103.1"/>
    <property type="molecule type" value="Genomic_DNA"/>
</dbReference>
<dbReference type="AlphaFoldDB" id="A0A6M0IJF9"/>
<gene>
    <name evidence="1" type="ORF">GK091_09455</name>
</gene>
<accession>A0A6M0IJF9</accession>
<protein>
    <submittedName>
        <fullName evidence="1">Uncharacterized protein</fullName>
    </submittedName>
</protein>
<keyword evidence="2" id="KW-1185">Reference proteome</keyword>
<evidence type="ECO:0000313" key="1">
    <source>
        <dbReference type="EMBL" id="NEU67103.1"/>
    </source>
</evidence>
<sequence>MYARSTLSITRGDTSGSLLQATPATPMISLIDAMQPGFDHTLLDLETDSNLYRLMAKAEHVIAGWDCYGQPMVIGEQAWYNDLHKLVDTIKKTLNTRYGCND</sequence>
<dbReference type="Proteomes" id="UP000477386">
    <property type="component" value="Unassembled WGS sequence"/>
</dbReference>
<reference evidence="1 2" key="1">
    <citation type="submission" date="2020-02" db="EMBL/GenBank/DDBJ databases">
        <title>Draft genome sequence of two Spirosoma agri KCTC 52727 and Spirosoma terrae KCTC 52035.</title>
        <authorList>
            <person name="Rojas J."/>
            <person name="Ambika Manirajan B."/>
            <person name="Ratering S."/>
            <person name="Suarez C."/>
            <person name="Schnell S."/>
        </authorList>
    </citation>
    <scope>NUCLEOTIDE SEQUENCE [LARGE SCALE GENOMIC DNA]</scope>
    <source>
        <strain evidence="1 2">KCTC 52727</strain>
    </source>
</reference>
<comment type="caution">
    <text evidence="1">The sequence shown here is derived from an EMBL/GenBank/DDBJ whole genome shotgun (WGS) entry which is preliminary data.</text>
</comment>
<organism evidence="1 2">
    <name type="scientific">Spirosoma agri</name>
    <dbReference type="NCBI Taxonomy" id="1987381"/>
    <lineage>
        <taxon>Bacteria</taxon>
        <taxon>Pseudomonadati</taxon>
        <taxon>Bacteroidota</taxon>
        <taxon>Cytophagia</taxon>
        <taxon>Cytophagales</taxon>
        <taxon>Cytophagaceae</taxon>
        <taxon>Spirosoma</taxon>
    </lineage>
</organism>
<dbReference type="RefSeq" id="WP_164036684.1">
    <property type="nucleotide sequence ID" value="NZ_JAAGNZ010000001.1"/>
</dbReference>
<name>A0A6M0IJF9_9BACT</name>
<evidence type="ECO:0000313" key="2">
    <source>
        <dbReference type="Proteomes" id="UP000477386"/>
    </source>
</evidence>
<proteinExistence type="predicted"/>